<dbReference type="InterPro" id="IPR013783">
    <property type="entry name" value="Ig-like_fold"/>
</dbReference>
<dbReference type="GO" id="GO:0002764">
    <property type="term" value="P:immune response-regulating signaling pathway"/>
    <property type="evidence" value="ECO:0000318"/>
    <property type="project" value="GO_Central"/>
</dbReference>
<protein>
    <recommendedName>
        <fullName evidence="6">Immunoglobulin domain-containing protein</fullName>
    </recommendedName>
</protein>
<feature type="transmembrane region" description="Helical" evidence="5">
    <location>
        <begin position="237"/>
        <end position="259"/>
    </location>
</feature>
<evidence type="ECO:0000256" key="3">
    <source>
        <dbReference type="ARBA" id="ARBA00023319"/>
    </source>
</evidence>
<dbReference type="Pfam" id="PF13895">
    <property type="entry name" value="Ig_2"/>
    <property type="match status" value="1"/>
</dbReference>
<dbReference type="SUPFAM" id="SSF48726">
    <property type="entry name" value="Immunoglobulin"/>
    <property type="match status" value="2"/>
</dbReference>
<keyword evidence="5" id="KW-0472">Membrane</keyword>
<organism evidence="7 8">
    <name type="scientific">Gallus gallus</name>
    <name type="common">Chicken</name>
    <dbReference type="NCBI Taxonomy" id="9031"/>
    <lineage>
        <taxon>Eukaryota</taxon>
        <taxon>Metazoa</taxon>
        <taxon>Chordata</taxon>
        <taxon>Craniata</taxon>
        <taxon>Vertebrata</taxon>
        <taxon>Euteleostomi</taxon>
        <taxon>Archelosauria</taxon>
        <taxon>Archosauria</taxon>
        <taxon>Dinosauria</taxon>
        <taxon>Saurischia</taxon>
        <taxon>Theropoda</taxon>
        <taxon>Coelurosauria</taxon>
        <taxon>Aves</taxon>
        <taxon>Neognathae</taxon>
        <taxon>Galloanserae</taxon>
        <taxon>Galliformes</taxon>
        <taxon>Phasianidae</taxon>
        <taxon>Phasianinae</taxon>
        <taxon>Gallus</taxon>
    </lineage>
</organism>
<keyword evidence="8" id="KW-1185">Reference proteome</keyword>
<keyword evidence="5" id="KW-1133">Transmembrane helix</keyword>
<keyword evidence="3" id="KW-0393">Immunoglobulin domain</keyword>
<dbReference type="Proteomes" id="UP000000539">
    <property type="component" value="Chromosome 31"/>
</dbReference>
<evidence type="ECO:0000259" key="6">
    <source>
        <dbReference type="SMART" id="SM00409"/>
    </source>
</evidence>
<evidence type="ECO:0000313" key="7">
    <source>
        <dbReference type="Ensembl" id="ENSGALP00010008718.1"/>
    </source>
</evidence>
<evidence type="ECO:0000313" key="8">
    <source>
        <dbReference type="Proteomes" id="UP000000539"/>
    </source>
</evidence>
<feature type="region of interest" description="Disordered" evidence="4">
    <location>
        <begin position="1"/>
        <end position="37"/>
    </location>
</feature>
<keyword evidence="5" id="KW-0812">Transmembrane</keyword>
<evidence type="ECO:0000256" key="2">
    <source>
        <dbReference type="ARBA" id="ARBA00023157"/>
    </source>
</evidence>
<dbReference type="InterPro" id="IPR036179">
    <property type="entry name" value="Ig-like_dom_sf"/>
</dbReference>
<dbReference type="PANTHER" id="PTHR11738:SF186">
    <property type="entry name" value="OSTEOCLAST-ASSOCIATED IMMUNOGLOBULIN-LIKE RECEPTOR"/>
    <property type="match status" value="1"/>
</dbReference>
<evidence type="ECO:0000256" key="5">
    <source>
        <dbReference type="SAM" id="Phobius"/>
    </source>
</evidence>
<evidence type="ECO:0000256" key="4">
    <source>
        <dbReference type="SAM" id="MobiDB-lite"/>
    </source>
</evidence>
<dbReference type="Gene3D" id="2.60.40.10">
    <property type="entry name" value="Immunoglobulins"/>
    <property type="match status" value="2"/>
</dbReference>
<dbReference type="PANTHER" id="PTHR11738">
    <property type="entry name" value="MHC CLASS I NK CELL RECEPTOR"/>
    <property type="match status" value="1"/>
</dbReference>
<keyword evidence="1" id="KW-0732">Signal</keyword>
<dbReference type="FunFam" id="2.60.40.10:FF:000049">
    <property type="entry name" value="Leukocyte immunoglobulin-like receptor subfamily B member 1"/>
    <property type="match status" value="1"/>
</dbReference>
<evidence type="ECO:0000256" key="1">
    <source>
        <dbReference type="ARBA" id="ARBA00022729"/>
    </source>
</evidence>
<dbReference type="GeneTree" id="ENSGT01100000263478"/>
<sequence length="280" mass="30638">MAAGGSPLCERGKRISDQDRGAQEVPRPSLSLHPSQGVSLGDTVTLRCHLPQSAAQVELYQDGLLGSYKDMDKHQVMAEFSLVCVKLEDAMKYWCQYWVLEPPGVSEKSVPIELVVTGEGYGASRWCCNQGYGGIIFLHKDGHSAPVQHQDPRGGGTATFILVAVTSADSGTYRCSYHPKASLFVSSPLGDSVIPPFRCPWCHSFLAVSLHPILIVVMGTCTLLHSTGDERRSRGNLVVAVVRGCTDALTFGLGIFFVIDAQNLWIRRDVRTGRESLKWF</sequence>
<proteinExistence type="predicted"/>
<dbReference type="InterPro" id="IPR050412">
    <property type="entry name" value="Ig-like_Receptors_ImmuneReg"/>
</dbReference>
<feature type="compositionally biased region" description="Basic and acidic residues" evidence="4">
    <location>
        <begin position="10"/>
        <end position="22"/>
    </location>
</feature>
<dbReference type="AlphaFoldDB" id="A0A8V0XUP6"/>
<reference evidence="7" key="3">
    <citation type="submission" date="2025-09" db="UniProtKB">
        <authorList>
            <consortium name="Ensembl"/>
        </authorList>
    </citation>
    <scope>IDENTIFICATION</scope>
    <source>
        <strain evidence="7">broiler</strain>
    </source>
</reference>
<dbReference type="Ensembl" id="ENSGALT00010014784.1">
    <property type="protein sequence ID" value="ENSGALP00010008718.1"/>
    <property type="gene ID" value="ENSGALG00010006208.1"/>
</dbReference>
<dbReference type="InterPro" id="IPR003599">
    <property type="entry name" value="Ig_sub"/>
</dbReference>
<accession>A0A8V0XUP6</accession>
<reference evidence="7" key="2">
    <citation type="submission" date="2025-08" db="UniProtKB">
        <authorList>
            <consortium name="Ensembl"/>
        </authorList>
    </citation>
    <scope>IDENTIFICATION</scope>
    <source>
        <strain evidence="7">broiler</strain>
    </source>
</reference>
<dbReference type="SMART" id="SM00409">
    <property type="entry name" value="IG"/>
    <property type="match status" value="1"/>
</dbReference>
<feature type="transmembrane region" description="Helical" evidence="5">
    <location>
        <begin position="205"/>
        <end position="225"/>
    </location>
</feature>
<reference evidence="7" key="1">
    <citation type="submission" date="2020-11" db="EMBL/GenBank/DDBJ databases">
        <title>Gallus gallus (Chicken) genome, bGalGal1, GRCg7b, maternal haplotype autosomes + Z &amp; W.</title>
        <authorList>
            <person name="Warren W."/>
            <person name="Formenti G."/>
            <person name="Fedrigo O."/>
            <person name="Haase B."/>
            <person name="Mountcastle J."/>
            <person name="Balacco J."/>
            <person name="Tracey A."/>
            <person name="Schneider V."/>
            <person name="Okimoto R."/>
            <person name="Cheng H."/>
            <person name="Hawken R."/>
            <person name="Howe K."/>
            <person name="Jarvis E.D."/>
        </authorList>
    </citation>
    <scope>NUCLEOTIDE SEQUENCE [LARGE SCALE GENOMIC DNA]</scope>
    <source>
        <strain evidence="7">Broiler</strain>
    </source>
</reference>
<feature type="domain" description="Immunoglobulin" evidence="6">
    <location>
        <begin position="33"/>
        <end position="117"/>
    </location>
</feature>
<name>A0A8V0XUP6_CHICK</name>
<keyword evidence="2" id="KW-1015">Disulfide bond</keyword>